<evidence type="ECO:0000259" key="9">
    <source>
        <dbReference type="PROSITE" id="PS50109"/>
    </source>
</evidence>
<evidence type="ECO:0000256" key="2">
    <source>
        <dbReference type="ARBA" id="ARBA00012438"/>
    </source>
</evidence>
<comment type="caution">
    <text evidence="13">The sequence shown here is derived from an EMBL/GenBank/DDBJ whole genome shotgun (WGS) entry which is preliminary data.</text>
</comment>
<evidence type="ECO:0000259" key="10">
    <source>
        <dbReference type="PROSITE" id="PS50110"/>
    </source>
</evidence>
<dbReference type="Gene3D" id="3.30.450.20">
    <property type="entry name" value="PAS domain"/>
    <property type="match status" value="2"/>
</dbReference>
<dbReference type="PANTHER" id="PTHR42878">
    <property type="entry name" value="TWO-COMPONENT HISTIDINE KINASE"/>
    <property type="match status" value="1"/>
</dbReference>
<feature type="domain" description="Histidine kinase" evidence="9">
    <location>
        <begin position="221"/>
        <end position="437"/>
    </location>
</feature>
<dbReference type="SUPFAM" id="SSF47384">
    <property type="entry name" value="Homodimeric domain of signal transducing histidine kinase"/>
    <property type="match status" value="2"/>
</dbReference>
<dbReference type="CDD" id="cd00130">
    <property type="entry name" value="PAS"/>
    <property type="match status" value="2"/>
</dbReference>
<dbReference type="InterPro" id="IPR005467">
    <property type="entry name" value="His_kinase_dom"/>
</dbReference>
<organism evidence="13 14">
    <name type="scientific">Azospira oryzae</name>
    <dbReference type="NCBI Taxonomy" id="146939"/>
    <lineage>
        <taxon>Bacteria</taxon>
        <taxon>Pseudomonadati</taxon>
        <taxon>Pseudomonadota</taxon>
        <taxon>Betaproteobacteria</taxon>
        <taxon>Rhodocyclales</taxon>
        <taxon>Rhodocyclaceae</taxon>
        <taxon>Azospira</taxon>
    </lineage>
</organism>
<dbReference type="PROSITE" id="PS50110">
    <property type="entry name" value="RESPONSE_REGULATORY"/>
    <property type="match status" value="1"/>
</dbReference>
<feature type="domain" description="Histidine kinase" evidence="9">
    <location>
        <begin position="765"/>
        <end position="979"/>
    </location>
</feature>
<dbReference type="PANTHER" id="PTHR42878:SF15">
    <property type="entry name" value="BACTERIOPHYTOCHROME"/>
    <property type="match status" value="1"/>
</dbReference>
<comment type="catalytic activity">
    <reaction evidence="1">
        <text>ATP + protein L-histidine = ADP + protein N-phospho-L-histidine.</text>
        <dbReference type="EC" id="2.7.13.3"/>
    </reaction>
</comment>
<feature type="domain" description="Response regulatory" evidence="10">
    <location>
        <begin position="482"/>
        <end position="597"/>
    </location>
</feature>
<dbReference type="InterPro" id="IPR013656">
    <property type="entry name" value="PAS_4"/>
</dbReference>
<dbReference type="PROSITE" id="PS50109">
    <property type="entry name" value="HIS_KIN"/>
    <property type="match status" value="2"/>
</dbReference>
<proteinExistence type="predicted"/>
<dbReference type="InterPro" id="IPR050351">
    <property type="entry name" value="BphY/WalK/GraS-like"/>
</dbReference>
<dbReference type="RefSeq" id="WP_130458272.1">
    <property type="nucleotide sequence ID" value="NZ_SHKM01000001.1"/>
</dbReference>
<dbReference type="InterPro" id="IPR036890">
    <property type="entry name" value="HATPase_C_sf"/>
</dbReference>
<evidence type="ECO:0000256" key="6">
    <source>
        <dbReference type="ARBA" id="ARBA00023136"/>
    </source>
</evidence>
<dbReference type="SUPFAM" id="SSF52172">
    <property type="entry name" value="CheY-like"/>
    <property type="match status" value="1"/>
</dbReference>
<dbReference type="InterPro" id="IPR003661">
    <property type="entry name" value="HisK_dim/P_dom"/>
</dbReference>
<dbReference type="Pfam" id="PF08447">
    <property type="entry name" value="PAS_3"/>
    <property type="match status" value="1"/>
</dbReference>
<dbReference type="InterPro" id="IPR000700">
    <property type="entry name" value="PAS-assoc_C"/>
</dbReference>
<dbReference type="InterPro" id="IPR035965">
    <property type="entry name" value="PAS-like_dom_sf"/>
</dbReference>
<gene>
    <name evidence="13" type="ORF">EV678_0319</name>
</gene>
<evidence type="ECO:0000313" key="13">
    <source>
        <dbReference type="EMBL" id="RZT89533.1"/>
    </source>
</evidence>
<feature type="modified residue" description="4-aspartylphosphate" evidence="7">
    <location>
        <position position="530"/>
    </location>
</feature>
<feature type="coiled-coil region" evidence="8">
    <location>
        <begin position="727"/>
        <end position="758"/>
    </location>
</feature>
<dbReference type="InterPro" id="IPR036097">
    <property type="entry name" value="HisK_dim/P_sf"/>
</dbReference>
<evidence type="ECO:0000256" key="8">
    <source>
        <dbReference type="SAM" id="Coils"/>
    </source>
</evidence>
<dbReference type="NCBIfam" id="TIGR00229">
    <property type="entry name" value="sensory_box"/>
    <property type="match status" value="1"/>
</dbReference>
<dbReference type="Pfam" id="PF00512">
    <property type="entry name" value="HisKA"/>
    <property type="match status" value="2"/>
</dbReference>
<dbReference type="Gene3D" id="3.30.565.10">
    <property type="entry name" value="Histidine kinase-like ATPase, C-terminal domain"/>
    <property type="match status" value="2"/>
</dbReference>
<dbReference type="Pfam" id="PF02518">
    <property type="entry name" value="HATPase_c"/>
    <property type="match status" value="2"/>
</dbReference>
<dbReference type="Gene3D" id="1.10.287.130">
    <property type="match status" value="2"/>
</dbReference>
<name>A0ABY0IPP0_9RHOO</name>
<feature type="domain" description="PAS" evidence="11">
    <location>
        <begin position="610"/>
        <end position="680"/>
    </location>
</feature>
<dbReference type="CDD" id="cd00082">
    <property type="entry name" value="HisKA"/>
    <property type="match status" value="2"/>
</dbReference>
<dbReference type="SUPFAM" id="SSF55874">
    <property type="entry name" value="ATPase domain of HSP90 chaperone/DNA topoisomerase II/histidine kinase"/>
    <property type="match status" value="2"/>
</dbReference>
<dbReference type="InterPro" id="IPR011006">
    <property type="entry name" value="CheY-like_superfamily"/>
</dbReference>
<accession>A0ABY0IPP0</accession>
<keyword evidence="6" id="KW-0472">Membrane</keyword>
<dbReference type="SMART" id="SM00091">
    <property type="entry name" value="PAS"/>
    <property type="match status" value="2"/>
</dbReference>
<dbReference type="InterPro" id="IPR013655">
    <property type="entry name" value="PAS_fold_3"/>
</dbReference>
<dbReference type="Gene3D" id="3.40.50.2300">
    <property type="match status" value="1"/>
</dbReference>
<dbReference type="PROSITE" id="PS50113">
    <property type="entry name" value="PAC"/>
    <property type="match status" value="1"/>
</dbReference>
<dbReference type="SMART" id="SM00388">
    <property type="entry name" value="HisKA"/>
    <property type="match status" value="2"/>
</dbReference>
<sequence>MSSPTEAGSATSRTPREHSFAPPDFQALFECIPTPCLALDPELRVIAVSSAYTEATLTRREDMLGRDMFDIFPDNPDDPAADGVHNLRASLERVLQTGQPDLMPVQKYDIRRPPEQGGGFEVRYWTPINTPVLDAEGRLRYIIHKAEDVTEFVMLREQKLEQSRITDSLRQQAEKMEADIYARSKTIAENNLRLHQANAELARLYEKTRELDELKTQFFANISHELRTPLTLILGPVGKHLADPDLAPALRRDLEVVERNARMLYRHVSDLLDVAKLEAGRMVMHYTEGDLAHLTRVIASHFDSLAEGRCIRYVVTTPPTLTAQVDAEKYQRILLNLLSNAFKFAGDGGAIQLRLTAAGGQARIEVEDNGPGIPEAMREQVFEPFRQVEGGSSRHHGGTGLGLAIVRELAQLHGGSVRIDAAPSGGALFILELPLLAPPGTQLQAQGEALPGDLSRQALEELQPPPALPEHRQGRADAALPLVLVVEDNPDMNAFICEALGRHYRVASARDGQEGLEMACRQTPDLIVSDVMMPRLSGDRMVQALRQEPALAGVPVVILTAKADEDLRIRLLQDSVQDFLNKPFSVEELLARVGSLLAERLQAADLLRQSEKRFRATFSQAAVGMAHVAPDGRWLLVNQRLCDIIGYPREELLGRTFQEITHPDDLYSDLEQMHRLLAGEIDSYAMEKRYRHRDGHLVWINLTVSLVRAADGSPEYFIAAVEDIQRRKEAEGEIHRLNADLERRVEERTAELRAANRELDSFAHAVSHDLRAPLRAITGFSRAIIEDHGTALPAEAREFLDHIIASGQQMGALIEGLLTLSRSSREELRRDDIDLSALARRILEELARSEPGHRVAWQVEDGLVARGDIRMIEVVLRNLLGNAWKYTARTAAPLIRVHARRQEKQIQFCIADNGAGFDMAQVGKLFQPFQRLHRQDEFPGIGIGLATVQRVVHRHGGSIEARGEAGHGASFCFTLPLPENEPAPPAPSPPAAPG</sequence>
<evidence type="ECO:0000259" key="12">
    <source>
        <dbReference type="PROSITE" id="PS50113"/>
    </source>
</evidence>
<dbReference type="SMART" id="SM00387">
    <property type="entry name" value="HATPase_c"/>
    <property type="match status" value="2"/>
</dbReference>
<dbReference type="InterPro" id="IPR003594">
    <property type="entry name" value="HATPase_dom"/>
</dbReference>
<evidence type="ECO:0000256" key="1">
    <source>
        <dbReference type="ARBA" id="ARBA00000085"/>
    </source>
</evidence>
<keyword evidence="14" id="KW-1185">Reference proteome</keyword>
<dbReference type="PRINTS" id="PR00344">
    <property type="entry name" value="BCTRLSENSOR"/>
</dbReference>
<protein>
    <recommendedName>
        <fullName evidence="2">histidine kinase</fullName>
        <ecNumber evidence="2">2.7.13.3</ecNumber>
    </recommendedName>
</protein>
<evidence type="ECO:0000259" key="11">
    <source>
        <dbReference type="PROSITE" id="PS50112"/>
    </source>
</evidence>
<reference evidence="13 14" key="1">
    <citation type="submission" date="2019-02" db="EMBL/GenBank/DDBJ databases">
        <title>Genomic Encyclopedia of Type Strains, Phase IV (KMG-IV): sequencing the most valuable type-strain genomes for metagenomic binning, comparative biology and taxonomic classification.</title>
        <authorList>
            <person name="Goeker M."/>
        </authorList>
    </citation>
    <scope>NUCLEOTIDE SEQUENCE [LARGE SCALE GENOMIC DNA]</scope>
    <source>
        <strain evidence="13 14">DSM 21223</strain>
    </source>
</reference>
<dbReference type="InterPro" id="IPR000014">
    <property type="entry name" value="PAS"/>
</dbReference>
<dbReference type="EMBL" id="SHKM01000001">
    <property type="protein sequence ID" value="RZT89533.1"/>
    <property type="molecule type" value="Genomic_DNA"/>
</dbReference>
<dbReference type="InterPro" id="IPR001610">
    <property type="entry name" value="PAC"/>
</dbReference>
<keyword evidence="3 7" id="KW-0597">Phosphoprotein</keyword>
<dbReference type="EC" id="2.7.13.3" evidence="2"/>
<dbReference type="SMART" id="SM00086">
    <property type="entry name" value="PAC"/>
    <property type="match status" value="1"/>
</dbReference>
<evidence type="ECO:0000256" key="7">
    <source>
        <dbReference type="PROSITE-ProRule" id="PRU00169"/>
    </source>
</evidence>
<feature type="domain" description="PAC" evidence="12">
    <location>
        <begin position="684"/>
        <end position="736"/>
    </location>
</feature>
<keyword evidence="5" id="KW-0418">Kinase</keyword>
<evidence type="ECO:0000256" key="4">
    <source>
        <dbReference type="ARBA" id="ARBA00022679"/>
    </source>
</evidence>
<dbReference type="SUPFAM" id="SSF55785">
    <property type="entry name" value="PYP-like sensor domain (PAS domain)"/>
    <property type="match status" value="2"/>
</dbReference>
<dbReference type="PROSITE" id="PS50112">
    <property type="entry name" value="PAS"/>
    <property type="match status" value="1"/>
</dbReference>
<evidence type="ECO:0000313" key="14">
    <source>
        <dbReference type="Proteomes" id="UP000292136"/>
    </source>
</evidence>
<dbReference type="SMART" id="SM00448">
    <property type="entry name" value="REC"/>
    <property type="match status" value="1"/>
</dbReference>
<dbReference type="Pfam" id="PF08448">
    <property type="entry name" value="PAS_4"/>
    <property type="match status" value="1"/>
</dbReference>
<dbReference type="Proteomes" id="UP000292136">
    <property type="component" value="Unassembled WGS sequence"/>
</dbReference>
<evidence type="ECO:0000256" key="5">
    <source>
        <dbReference type="ARBA" id="ARBA00022777"/>
    </source>
</evidence>
<feature type="coiled-coil region" evidence="8">
    <location>
        <begin position="187"/>
        <end position="214"/>
    </location>
</feature>
<keyword evidence="8" id="KW-0175">Coiled coil</keyword>
<evidence type="ECO:0000256" key="3">
    <source>
        <dbReference type="ARBA" id="ARBA00022553"/>
    </source>
</evidence>
<keyword evidence="4" id="KW-0808">Transferase</keyword>
<dbReference type="InterPro" id="IPR004358">
    <property type="entry name" value="Sig_transdc_His_kin-like_C"/>
</dbReference>
<dbReference type="InterPro" id="IPR001789">
    <property type="entry name" value="Sig_transdc_resp-reg_receiver"/>
</dbReference>
<dbReference type="Pfam" id="PF00072">
    <property type="entry name" value="Response_reg"/>
    <property type="match status" value="1"/>
</dbReference>